<dbReference type="Proteomes" id="UP000076532">
    <property type="component" value="Unassembled WGS sequence"/>
</dbReference>
<dbReference type="OrthoDB" id="3244423at2759"/>
<protein>
    <submittedName>
        <fullName evidence="1">Uncharacterized protein</fullName>
    </submittedName>
</protein>
<gene>
    <name evidence="2" type="ORF">FIBSPDRAFT_1042458</name>
    <name evidence="1" type="ORF">FIBSPDRAFT_937294</name>
</gene>
<evidence type="ECO:0000313" key="3">
    <source>
        <dbReference type="Proteomes" id="UP000076532"/>
    </source>
</evidence>
<evidence type="ECO:0000313" key="2">
    <source>
        <dbReference type="EMBL" id="KZP24178.1"/>
    </source>
</evidence>
<sequence length="462" mass="52324">MNLIRQSDAVFTLNHDTPSNWNHENLVESLPTEILMSIFEIGSGRSYPGTKRTICFEVAISHVSRRWRSVALGTPSLWTILNRESYQERLSGLAAYIERSHPLQLYIQIVIGRSGPKRDSITSFAQMIQPHLFRCRTLSVFSQSRQECLSFLTVISTIHAPVLDSLKLHCTDTLYPNTPMQLLSAGAPALKHLLMTGIDIRSFQPPMANVTAFSLKFPSPSAHIIENSNKLLAHMHRLVHLELTDPNNIWPNGARIHFGALRCLKLTLSKYGRRERRGEQLRSALEGIDAPLLEIVKITGAICHGACTNPFPPAQGRPSFPAVWHIILDDCFDQIDNSCLRTFALMFPNLSKLACTANPHAPLDFRIEPLIRLLLENRNTIWTQLRSLAVDEYVMQDGRLSVILMKKLYFARRDMGSPIRELQVPKEHIAKLKCLSTRATPNSLRLCPYYDGFPAPFQRGRF</sequence>
<dbReference type="AlphaFoldDB" id="A0A166AQL5"/>
<proteinExistence type="predicted"/>
<dbReference type="Gene3D" id="1.20.1280.50">
    <property type="match status" value="1"/>
</dbReference>
<dbReference type="EMBL" id="KV417528">
    <property type="protein sequence ID" value="KZP24178.1"/>
    <property type="molecule type" value="Genomic_DNA"/>
</dbReference>
<reference evidence="1 3" key="1">
    <citation type="journal article" date="2016" name="Mol. Biol. Evol.">
        <title>Comparative Genomics of Early-Diverging Mushroom-Forming Fungi Provides Insights into the Origins of Lignocellulose Decay Capabilities.</title>
        <authorList>
            <person name="Nagy L.G."/>
            <person name="Riley R."/>
            <person name="Tritt A."/>
            <person name="Adam C."/>
            <person name="Daum C."/>
            <person name="Floudas D."/>
            <person name="Sun H."/>
            <person name="Yadav J.S."/>
            <person name="Pangilinan J."/>
            <person name="Larsson K.H."/>
            <person name="Matsuura K."/>
            <person name="Barry K."/>
            <person name="Labutti K."/>
            <person name="Kuo R."/>
            <person name="Ohm R.A."/>
            <person name="Bhattacharya S.S."/>
            <person name="Shirouzu T."/>
            <person name="Yoshinaga Y."/>
            <person name="Martin F.M."/>
            <person name="Grigoriev I.V."/>
            <person name="Hibbett D.S."/>
        </authorList>
    </citation>
    <scope>NUCLEOTIDE SEQUENCE [LARGE SCALE GENOMIC DNA]</scope>
    <source>
        <strain evidence="1 3">CBS 109695</strain>
    </source>
</reference>
<organism evidence="1 3">
    <name type="scientific">Athelia psychrophila</name>
    <dbReference type="NCBI Taxonomy" id="1759441"/>
    <lineage>
        <taxon>Eukaryota</taxon>
        <taxon>Fungi</taxon>
        <taxon>Dikarya</taxon>
        <taxon>Basidiomycota</taxon>
        <taxon>Agaricomycotina</taxon>
        <taxon>Agaricomycetes</taxon>
        <taxon>Agaricomycetidae</taxon>
        <taxon>Atheliales</taxon>
        <taxon>Atheliaceae</taxon>
        <taxon>Athelia</taxon>
    </lineage>
</organism>
<accession>A0A166AQL5</accession>
<dbReference type="EMBL" id="KV417656">
    <property type="protein sequence ID" value="KZP11858.1"/>
    <property type="molecule type" value="Genomic_DNA"/>
</dbReference>
<name>A0A166AQL5_9AGAM</name>
<evidence type="ECO:0000313" key="1">
    <source>
        <dbReference type="EMBL" id="KZP11858.1"/>
    </source>
</evidence>
<keyword evidence="3" id="KW-1185">Reference proteome</keyword>